<reference evidence="1" key="1">
    <citation type="submission" date="2014-09" db="EMBL/GenBank/DDBJ databases">
        <authorList>
            <person name="Magalhaes I.L.F."/>
            <person name="Oliveira U."/>
            <person name="Santos F.R."/>
            <person name="Vidigal T.H.D.A."/>
            <person name="Brescovit A.D."/>
            <person name="Santos A.J."/>
        </authorList>
    </citation>
    <scope>NUCLEOTIDE SEQUENCE</scope>
    <source>
        <tissue evidence="1">Shoot tissue taken approximately 20 cm above the soil surface</tissue>
    </source>
</reference>
<dbReference type="EMBL" id="GBRH01210539">
    <property type="protein sequence ID" value="JAD87356.1"/>
    <property type="molecule type" value="Transcribed_RNA"/>
</dbReference>
<protein>
    <submittedName>
        <fullName evidence="1">Uncharacterized protein</fullName>
    </submittedName>
</protein>
<proteinExistence type="predicted"/>
<evidence type="ECO:0000313" key="1">
    <source>
        <dbReference type="EMBL" id="JAD87356.1"/>
    </source>
</evidence>
<accession>A0A0A9DHP2</accession>
<reference evidence="1" key="2">
    <citation type="journal article" date="2015" name="Data Brief">
        <title>Shoot transcriptome of the giant reed, Arundo donax.</title>
        <authorList>
            <person name="Barrero R.A."/>
            <person name="Guerrero F.D."/>
            <person name="Moolhuijzen P."/>
            <person name="Goolsby J.A."/>
            <person name="Tidwell J."/>
            <person name="Bellgard S.E."/>
            <person name="Bellgard M.I."/>
        </authorList>
    </citation>
    <scope>NUCLEOTIDE SEQUENCE</scope>
    <source>
        <tissue evidence="1">Shoot tissue taken approximately 20 cm above the soil surface</tissue>
    </source>
</reference>
<name>A0A0A9DHP2_ARUDO</name>
<organism evidence="1">
    <name type="scientific">Arundo donax</name>
    <name type="common">Giant reed</name>
    <name type="synonym">Donax arundinaceus</name>
    <dbReference type="NCBI Taxonomy" id="35708"/>
    <lineage>
        <taxon>Eukaryota</taxon>
        <taxon>Viridiplantae</taxon>
        <taxon>Streptophyta</taxon>
        <taxon>Embryophyta</taxon>
        <taxon>Tracheophyta</taxon>
        <taxon>Spermatophyta</taxon>
        <taxon>Magnoliopsida</taxon>
        <taxon>Liliopsida</taxon>
        <taxon>Poales</taxon>
        <taxon>Poaceae</taxon>
        <taxon>PACMAD clade</taxon>
        <taxon>Arundinoideae</taxon>
        <taxon>Arundineae</taxon>
        <taxon>Arundo</taxon>
    </lineage>
</organism>
<dbReference type="AlphaFoldDB" id="A0A0A9DHP2"/>
<sequence>MIYSYTLNERPPHSFSCILVASPSKNYACCAWSSSSSQGSQQPSSLPLLSHSAQAKPTTHLCSHLHRPPSALCGCTYRLQKEPPPRSLCCGYTRSPLSRGACRRYRQTR</sequence>